<comment type="subcellular location">
    <subcellularLocation>
        <location evidence="1 8">Nucleus</location>
    </subcellularLocation>
</comment>
<proteinExistence type="inferred from homology"/>
<comment type="subunit">
    <text evidence="3">Component of the fork protection complex (FPC) consisting of TOF1 and CSM3.</text>
</comment>
<dbReference type="PANTHER" id="PTHR13220">
    <property type="entry name" value="TIMELESS INTERACTING-RELATED"/>
    <property type="match status" value="1"/>
</dbReference>
<organism evidence="11 12">
    <name type="scientific">Candida verbasci</name>
    <dbReference type="NCBI Taxonomy" id="1227364"/>
    <lineage>
        <taxon>Eukaryota</taxon>
        <taxon>Fungi</taxon>
        <taxon>Dikarya</taxon>
        <taxon>Ascomycota</taxon>
        <taxon>Saccharomycotina</taxon>
        <taxon>Pichiomycetes</taxon>
        <taxon>Debaryomycetaceae</taxon>
        <taxon>Candida/Lodderomyces clade</taxon>
        <taxon>Candida</taxon>
    </lineage>
</organism>
<keyword evidence="12" id="KW-1185">Reference proteome</keyword>
<accession>A0A9W4X9Z4</accession>
<dbReference type="InterPro" id="IPR040038">
    <property type="entry name" value="TIPIN/Csm3/Swi3"/>
</dbReference>
<feature type="compositionally biased region" description="Low complexity" evidence="9">
    <location>
        <begin position="181"/>
        <end position="191"/>
    </location>
</feature>
<dbReference type="Proteomes" id="UP001152885">
    <property type="component" value="Unassembled WGS sequence"/>
</dbReference>
<dbReference type="OrthoDB" id="437078at2759"/>
<evidence type="ECO:0000313" key="11">
    <source>
        <dbReference type="EMBL" id="CAI5757733.1"/>
    </source>
</evidence>
<feature type="compositionally biased region" description="Polar residues" evidence="9">
    <location>
        <begin position="1"/>
        <end position="20"/>
    </location>
</feature>
<evidence type="ECO:0000256" key="9">
    <source>
        <dbReference type="SAM" id="MobiDB-lite"/>
    </source>
</evidence>
<name>A0A9W4X9Z4_9ASCO</name>
<dbReference type="PANTHER" id="PTHR13220:SF11">
    <property type="entry name" value="TIMELESS-INTERACTING PROTEIN"/>
    <property type="match status" value="1"/>
</dbReference>
<dbReference type="GO" id="GO:0000076">
    <property type="term" value="P:DNA replication checkpoint signaling"/>
    <property type="evidence" value="ECO:0007669"/>
    <property type="project" value="UniProtKB-UniRule"/>
</dbReference>
<evidence type="ECO:0000256" key="8">
    <source>
        <dbReference type="RuleBase" id="RU366049"/>
    </source>
</evidence>
<gene>
    <name evidence="11" type="ORF">CANVERA_P2246</name>
</gene>
<feature type="compositionally biased region" description="Basic and acidic residues" evidence="9">
    <location>
        <begin position="217"/>
        <end position="226"/>
    </location>
</feature>
<evidence type="ECO:0000256" key="7">
    <source>
        <dbReference type="ARBA" id="ARBA00023306"/>
    </source>
</evidence>
<evidence type="ECO:0000259" key="10">
    <source>
        <dbReference type="Pfam" id="PF07962"/>
    </source>
</evidence>
<keyword evidence="6 8" id="KW-0539">Nucleus</keyword>
<dbReference type="GO" id="GO:0006974">
    <property type="term" value="P:DNA damage response"/>
    <property type="evidence" value="ECO:0007669"/>
    <property type="project" value="UniProtKB-KW"/>
</dbReference>
<dbReference type="InterPro" id="IPR012923">
    <property type="entry name" value="Csm3"/>
</dbReference>
<keyword evidence="7 8" id="KW-0131">Cell cycle</keyword>
<dbReference type="AlphaFoldDB" id="A0A9W4X9Z4"/>
<comment type="caution">
    <text evidence="11">The sequence shown here is derived from an EMBL/GenBank/DDBJ whole genome shotgun (WGS) entry which is preliminary data.</text>
</comment>
<evidence type="ECO:0000256" key="1">
    <source>
        <dbReference type="ARBA" id="ARBA00004123"/>
    </source>
</evidence>
<evidence type="ECO:0000256" key="2">
    <source>
        <dbReference type="ARBA" id="ARBA00006075"/>
    </source>
</evidence>
<comment type="similarity">
    <text evidence="2 8">Belongs to the CSM3 family.</text>
</comment>
<feature type="compositionally biased region" description="Acidic residues" evidence="9">
    <location>
        <begin position="235"/>
        <end position="256"/>
    </location>
</feature>
<dbReference type="GO" id="GO:0003677">
    <property type="term" value="F:DNA binding"/>
    <property type="evidence" value="ECO:0007669"/>
    <property type="project" value="TreeGrafter"/>
</dbReference>
<evidence type="ECO:0000256" key="4">
    <source>
        <dbReference type="ARBA" id="ARBA00022763"/>
    </source>
</evidence>
<sequence length="285" mass="33403">MSINGDNIIITPNNAQNSDDPINKEDDILGLDKQIKLKPRKKVAKLDNDRIFSQNGLPYIIKNHSKLIRTIQKNDKSFKKEQQRYPNKFTKQHKLDHEYNNLVSILQFYQLWCHGLFPQAAFKDCIHLIRILGSKSPQLRQYRHQLIEQELYKIKVSKGIIDENANVNENNDIFDEDPYEATTNATTQYTTQVDDDDWSWMNAEPITAESVANWQNEKQESNESRESSNGLFVQENDDTETNNNNEDDDDPFDENDFIPYVPPPKDNLEKNEQDDLEMELMREYS</sequence>
<dbReference type="EMBL" id="CANTUO010000002">
    <property type="protein sequence ID" value="CAI5757733.1"/>
    <property type="molecule type" value="Genomic_DNA"/>
</dbReference>
<evidence type="ECO:0000256" key="6">
    <source>
        <dbReference type="ARBA" id="ARBA00023242"/>
    </source>
</evidence>
<protein>
    <recommendedName>
        <fullName evidence="8">Chromosome segregation in meiosis protein</fullName>
    </recommendedName>
</protein>
<feature type="compositionally biased region" description="Basic and acidic residues" evidence="9">
    <location>
        <begin position="266"/>
        <end position="285"/>
    </location>
</feature>
<dbReference type="Pfam" id="PF07962">
    <property type="entry name" value="Swi3"/>
    <property type="match status" value="1"/>
</dbReference>
<dbReference type="GO" id="GO:0031298">
    <property type="term" value="C:replication fork protection complex"/>
    <property type="evidence" value="ECO:0007669"/>
    <property type="project" value="TreeGrafter"/>
</dbReference>
<evidence type="ECO:0000313" key="12">
    <source>
        <dbReference type="Proteomes" id="UP001152885"/>
    </source>
</evidence>
<feature type="region of interest" description="Disordered" evidence="9">
    <location>
        <begin position="1"/>
        <end position="22"/>
    </location>
</feature>
<keyword evidence="5" id="KW-0236">DNA replication inhibitor</keyword>
<dbReference type="GO" id="GO:0031297">
    <property type="term" value="P:replication fork processing"/>
    <property type="evidence" value="ECO:0007669"/>
    <property type="project" value="UniProtKB-UniRule"/>
</dbReference>
<keyword evidence="4 8" id="KW-0227">DNA damage</keyword>
<feature type="region of interest" description="Disordered" evidence="9">
    <location>
        <begin position="170"/>
        <end position="191"/>
    </location>
</feature>
<feature type="region of interest" description="Disordered" evidence="9">
    <location>
        <begin position="214"/>
        <end position="285"/>
    </location>
</feature>
<evidence type="ECO:0000256" key="5">
    <source>
        <dbReference type="ARBA" id="ARBA00022880"/>
    </source>
</evidence>
<feature type="domain" description="Chromosome segregation in meiosis protein 3" evidence="10">
    <location>
        <begin position="45"/>
        <end position="150"/>
    </location>
</feature>
<dbReference type="GO" id="GO:0043111">
    <property type="term" value="P:replication fork arrest"/>
    <property type="evidence" value="ECO:0007669"/>
    <property type="project" value="TreeGrafter"/>
</dbReference>
<evidence type="ECO:0000256" key="3">
    <source>
        <dbReference type="ARBA" id="ARBA00011217"/>
    </source>
</evidence>
<reference evidence="11" key="1">
    <citation type="submission" date="2022-12" db="EMBL/GenBank/DDBJ databases">
        <authorList>
            <person name="Brejova B."/>
        </authorList>
    </citation>
    <scope>NUCLEOTIDE SEQUENCE</scope>
</reference>
<comment type="function">
    <text evidence="8">Plays an important role in the control of DNA replication and the maintenance of replication fork stability.</text>
</comment>